<keyword evidence="1" id="KW-0175">Coiled coil</keyword>
<evidence type="ECO:0000313" key="3">
    <source>
        <dbReference type="Proteomes" id="UP001316803"/>
    </source>
</evidence>
<dbReference type="Proteomes" id="UP001316803">
    <property type="component" value="Unassembled WGS sequence"/>
</dbReference>
<protein>
    <submittedName>
        <fullName evidence="2">Uncharacterized protein</fullName>
    </submittedName>
</protein>
<evidence type="ECO:0000313" key="2">
    <source>
        <dbReference type="EMBL" id="KAK5949715.1"/>
    </source>
</evidence>
<comment type="caution">
    <text evidence="2">The sequence shown here is derived from an EMBL/GenBank/DDBJ whole genome shotgun (WGS) entry which is preliminary data.</text>
</comment>
<evidence type="ECO:0000256" key="1">
    <source>
        <dbReference type="SAM" id="Coils"/>
    </source>
</evidence>
<accession>A0AAN8I4C2</accession>
<proteinExistence type="predicted"/>
<dbReference type="EMBL" id="JAKLMC020000033">
    <property type="protein sequence ID" value="KAK5949715.1"/>
    <property type="molecule type" value="Genomic_DNA"/>
</dbReference>
<name>A0AAN8I4C2_9EURO</name>
<organism evidence="2 3">
    <name type="scientific">Knufia fluminis</name>
    <dbReference type="NCBI Taxonomy" id="191047"/>
    <lineage>
        <taxon>Eukaryota</taxon>
        <taxon>Fungi</taxon>
        <taxon>Dikarya</taxon>
        <taxon>Ascomycota</taxon>
        <taxon>Pezizomycotina</taxon>
        <taxon>Eurotiomycetes</taxon>
        <taxon>Chaetothyriomycetidae</taxon>
        <taxon>Chaetothyriales</taxon>
        <taxon>Trichomeriaceae</taxon>
        <taxon>Knufia</taxon>
    </lineage>
</organism>
<dbReference type="AlphaFoldDB" id="A0AAN8I4C2"/>
<sequence>MVTWTDFGERSPRQEITSFDHSIVPFNERLAAIGVQILPSPLDDTSFIPYNKALTRAMLENEGISEVLTAGEEEELYGIAEKNQDGYHKIKAIWARLDHTGGLPLTAVFKKVAEKCQKVRDKYTHMAEVYERRAKKPGNLRLRYEAGAREYREKATNAEEDLKFAVVRIRSRVLRLQAQAVNELNEARALLGDADVHGTKLLSQDIVIAKQLEQRGLLEWDVGGA</sequence>
<gene>
    <name evidence="2" type="ORF">OHC33_009312</name>
</gene>
<feature type="coiled-coil region" evidence="1">
    <location>
        <begin position="141"/>
        <end position="168"/>
    </location>
</feature>
<reference evidence="2 3" key="1">
    <citation type="submission" date="2022-12" db="EMBL/GenBank/DDBJ databases">
        <title>Genomic features and morphological characterization of a novel Knufia sp. strain isolated from spacecraft assembly facility.</title>
        <authorList>
            <person name="Teixeira M."/>
            <person name="Chander A.M."/>
            <person name="Stajich J.E."/>
            <person name="Venkateswaran K."/>
        </authorList>
    </citation>
    <scope>NUCLEOTIDE SEQUENCE [LARGE SCALE GENOMIC DNA]</scope>
    <source>
        <strain evidence="2 3">FJI-L2-BK-P2</strain>
    </source>
</reference>
<keyword evidence="3" id="KW-1185">Reference proteome</keyword>